<feature type="region of interest" description="Disordered" evidence="1">
    <location>
        <begin position="60"/>
        <end position="79"/>
    </location>
</feature>
<protein>
    <submittedName>
        <fullName evidence="2">Uncharacterized protein</fullName>
    </submittedName>
</protein>
<gene>
    <name evidence="2" type="ORF">GCM10010365_04980</name>
</gene>
<dbReference type="Proteomes" id="UP000622166">
    <property type="component" value="Unassembled WGS sequence"/>
</dbReference>
<evidence type="ECO:0000313" key="2">
    <source>
        <dbReference type="EMBL" id="GGY89794.1"/>
    </source>
</evidence>
<evidence type="ECO:0000256" key="1">
    <source>
        <dbReference type="SAM" id="MobiDB-lite"/>
    </source>
</evidence>
<name>A0A918P801_9ACTN</name>
<reference evidence="2" key="2">
    <citation type="submission" date="2020-09" db="EMBL/GenBank/DDBJ databases">
        <authorList>
            <person name="Sun Q."/>
            <person name="Ohkuma M."/>
        </authorList>
    </citation>
    <scope>NUCLEOTIDE SEQUENCE</scope>
    <source>
        <strain evidence="2">JCM 4815</strain>
    </source>
</reference>
<comment type="caution">
    <text evidence="2">The sequence shown here is derived from an EMBL/GenBank/DDBJ whole genome shotgun (WGS) entry which is preliminary data.</text>
</comment>
<organism evidence="2 3">
    <name type="scientific">Streptomyces poonensis</name>
    <dbReference type="NCBI Taxonomy" id="68255"/>
    <lineage>
        <taxon>Bacteria</taxon>
        <taxon>Bacillati</taxon>
        <taxon>Actinomycetota</taxon>
        <taxon>Actinomycetes</taxon>
        <taxon>Kitasatosporales</taxon>
        <taxon>Streptomycetaceae</taxon>
        <taxon>Streptomyces</taxon>
    </lineage>
</organism>
<keyword evidence="3" id="KW-1185">Reference proteome</keyword>
<feature type="compositionally biased region" description="Low complexity" evidence="1">
    <location>
        <begin position="39"/>
        <end position="48"/>
    </location>
</feature>
<proteinExistence type="predicted"/>
<dbReference type="EMBL" id="BMVW01000001">
    <property type="protein sequence ID" value="GGY89794.1"/>
    <property type="molecule type" value="Genomic_DNA"/>
</dbReference>
<reference evidence="2" key="1">
    <citation type="journal article" date="2014" name="Int. J. Syst. Evol. Microbiol.">
        <title>Complete genome sequence of Corynebacterium casei LMG S-19264T (=DSM 44701T), isolated from a smear-ripened cheese.</title>
        <authorList>
            <consortium name="US DOE Joint Genome Institute (JGI-PGF)"/>
            <person name="Walter F."/>
            <person name="Albersmeier A."/>
            <person name="Kalinowski J."/>
            <person name="Ruckert C."/>
        </authorList>
    </citation>
    <scope>NUCLEOTIDE SEQUENCE</scope>
    <source>
        <strain evidence="2">JCM 4815</strain>
    </source>
</reference>
<feature type="region of interest" description="Disordered" evidence="1">
    <location>
        <begin position="89"/>
        <end position="115"/>
    </location>
</feature>
<sequence length="115" mass="11261">MTPRGTPECTDSGTDSGTGTGKAPGRTPLAPPLAPGCRPTGAAAGAGVPVTGASAVDVARGTPIRARHRSECPGDMRGETLVSEASDIRATGPDARPPTPPPFGAIHTISPASGP</sequence>
<dbReference type="AlphaFoldDB" id="A0A918P801"/>
<feature type="compositionally biased region" description="Basic and acidic residues" evidence="1">
    <location>
        <begin position="69"/>
        <end position="78"/>
    </location>
</feature>
<accession>A0A918P801</accession>
<feature type="region of interest" description="Disordered" evidence="1">
    <location>
        <begin position="1"/>
        <end position="48"/>
    </location>
</feature>
<evidence type="ECO:0000313" key="3">
    <source>
        <dbReference type="Proteomes" id="UP000622166"/>
    </source>
</evidence>